<sequence length="251" mass="27812">MATHIKVRCYIFHDDATYEDLSSRIKNGPSRRGNIDLGDWECDMVFDNAQSFIAGNESLDPVDELSTLNQDGSSAFDPILSENHEVKVWIDEGSGWVMFFQGYAGADVGSTLVDTKRHTVTFSPNGITGPIKERNRLREITYTDRDLATSLLRSILLESGFAGKLAHVVVSDDPTLQIDEYTTKQEGTWAVLQKAIAKTGYILASRYHASGTAYNDGSGDSTPEDGYYLTLYDPLRSKSTPDHTYADECKS</sequence>
<proteinExistence type="predicted"/>
<evidence type="ECO:0000313" key="1">
    <source>
        <dbReference type="EMBL" id="GAH57444.1"/>
    </source>
</evidence>
<gene>
    <name evidence="1" type="ORF">S03H2_36636</name>
</gene>
<dbReference type="AlphaFoldDB" id="X1HUE6"/>
<reference evidence="1" key="1">
    <citation type="journal article" date="2014" name="Front. Microbiol.">
        <title>High frequency of phylogenetically diverse reductive dehalogenase-homologous genes in deep subseafloor sedimentary metagenomes.</title>
        <authorList>
            <person name="Kawai M."/>
            <person name="Futagami T."/>
            <person name="Toyoda A."/>
            <person name="Takaki Y."/>
            <person name="Nishi S."/>
            <person name="Hori S."/>
            <person name="Arai W."/>
            <person name="Tsubouchi T."/>
            <person name="Morono Y."/>
            <person name="Uchiyama I."/>
            <person name="Ito T."/>
            <person name="Fujiyama A."/>
            <person name="Inagaki F."/>
            <person name="Takami H."/>
        </authorList>
    </citation>
    <scope>NUCLEOTIDE SEQUENCE</scope>
    <source>
        <strain evidence="1">Expedition CK06-06</strain>
    </source>
</reference>
<comment type="caution">
    <text evidence="1">The sequence shown here is derived from an EMBL/GenBank/DDBJ whole genome shotgun (WGS) entry which is preliminary data.</text>
</comment>
<name>X1HUE6_9ZZZZ</name>
<organism evidence="1">
    <name type="scientific">marine sediment metagenome</name>
    <dbReference type="NCBI Taxonomy" id="412755"/>
    <lineage>
        <taxon>unclassified sequences</taxon>
        <taxon>metagenomes</taxon>
        <taxon>ecological metagenomes</taxon>
    </lineage>
</organism>
<protein>
    <submittedName>
        <fullName evidence="1">Uncharacterized protein</fullName>
    </submittedName>
</protein>
<feature type="non-terminal residue" evidence="1">
    <location>
        <position position="251"/>
    </location>
</feature>
<dbReference type="EMBL" id="BARU01022492">
    <property type="protein sequence ID" value="GAH57444.1"/>
    <property type="molecule type" value="Genomic_DNA"/>
</dbReference>
<accession>X1HUE6</accession>